<dbReference type="InterPro" id="IPR035959">
    <property type="entry name" value="RutC-like_sf"/>
</dbReference>
<dbReference type="InterPro" id="IPR006175">
    <property type="entry name" value="YjgF/YER057c/UK114"/>
</dbReference>
<protein>
    <recommendedName>
        <fullName evidence="5">Enamine deaminase RidA</fullName>
    </recommendedName>
</protein>
<accession>A0A2D0L0C9</accession>
<reference evidence="2 4" key="1">
    <citation type="journal article" date="2017" name="Nat. Microbiol.">
        <title>Natural product diversity associated with the nematode symbionts Photorhabdus and Xenorhabdus.</title>
        <authorList>
            <person name="Tobias N.J."/>
            <person name="Wolff H."/>
            <person name="Djahanschiri B."/>
            <person name="Grundmann F."/>
            <person name="Kronenwerth M."/>
            <person name="Shi Y.M."/>
            <person name="Simonyi S."/>
            <person name="Grun P."/>
            <person name="Shapiro-Ilan D."/>
            <person name="Pidot S.J."/>
            <person name="Stinear T.P."/>
            <person name="Ebersberger I."/>
            <person name="Bode H.B."/>
        </authorList>
    </citation>
    <scope>NUCLEOTIDE SEQUENCE [LARGE SCALE GENOMIC DNA]</scope>
    <source>
        <strain evidence="2 4">DSM 17907</strain>
    </source>
</reference>
<dbReference type="RefSeq" id="WP_099142837.1">
    <property type="nucleotide sequence ID" value="NZ_CAWNOR010000056.1"/>
</dbReference>
<evidence type="ECO:0008006" key="5">
    <source>
        <dbReference type="Google" id="ProtNLM"/>
    </source>
</evidence>
<dbReference type="EMBL" id="NJCX01000036">
    <property type="protein sequence ID" value="PHM69141.1"/>
    <property type="molecule type" value="Genomic_DNA"/>
</dbReference>
<comment type="caution">
    <text evidence="2">The sequence shown here is derived from an EMBL/GenBank/DDBJ whole genome shotgun (WGS) entry which is preliminary data.</text>
</comment>
<dbReference type="AlphaFoldDB" id="A0A2D0L0C9"/>
<proteinExistence type="inferred from homology"/>
<dbReference type="GO" id="GO:0005829">
    <property type="term" value="C:cytosol"/>
    <property type="evidence" value="ECO:0007669"/>
    <property type="project" value="TreeGrafter"/>
</dbReference>
<name>A0A2D0L0C9_9GAMM</name>
<dbReference type="PANTHER" id="PTHR11803:SF58">
    <property type="entry name" value="PROTEIN HMF1-RELATED"/>
    <property type="match status" value="1"/>
</dbReference>
<dbReference type="EMBL" id="NJCX01000022">
    <property type="protein sequence ID" value="PHM70898.1"/>
    <property type="molecule type" value="Genomic_DNA"/>
</dbReference>
<keyword evidence="4" id="KW-1185">Reference proteome</keyword>
<comment type="similarity">
    <text evidence="1">Belongs to the RutC family.</text>
</comment>
<dbReference type="Proteomes" id="UP000221101">
    <property type="component" value="Unassembled WGS sequence"/>
</dbReference>
<evidence type="ECO:0000313" key="4">
    <source>
        <dbReference type="Proteomes" id="UP000221101"/>
    </source>
</evidence>
<dbReference type="SUPFAM" id="SSF55298">
    <property type="entry name" value="YjgF-like"/>
    <property type="match status" value="1"/>
</dbReference>
<evidence type="ECO:0000256" key="1">
    <source>
        <dbReference type="ARBA" id="ARBA00010552"/>
    </source>
</evidence>
<dbReference type="GO" id="GO:0019239">
    <property type="term" value="F:deaminase activity"/>
    <property type="evidence" value="ECO:0007669"/>
    <property type="project" value="TreeGrafter"/>
</dbReference>
<dbReference type="PANTHER" id="PTHR11803">
    <property type="entry name" value="2-IMINOBUTANOATE/2-IMINOPROPANOATE DEAMINASE RIDA"/>
    <property type="match status" value="1"/>
</dbReference>
<sequence>MVIRINYDNLPQIKGPYVHATKHHGLLYVSGLTALGTEAQNQDVESQTFSILQQITSILEQENRHKSDLVKFTIFVKNINQLPLIRPLLFDFYEGNLPSCSLVEVSNFIHPDLQIEIESIIALHNP</sequence>
<gene>
    <name evidence="3" type="ORF">Xkoz_02906</name>
    <name evidence="2" type="ORF">Xkoz_03532</name>
</gene>
<evidence type="ECO:0000313" key="2">
    <source>
        <dbReference type="EMBL" id="PHM69141.1"/>
    </source>
</evidence>
<dbReference type="OrthoDB" id="6196780at2"/>
<evidence type="ECO:0000313" key="3">
    <source>
        <dbReference type="EMBL" id="PHM70898.1"/>
    </source>
</evidence>
<dbReference type="Pfam" id="PF01042">
    <property type="entry name" value="Ribonuc_L-PSP"/>
    <property type="match status" value="1"/>
</dbReference>
<dbReference type="Gene3D" id="3.30.1330.40">
    <property type="entry name" value="RutC-like"/>
    <property type="match status" value="1"/>
</dbReference>
<organism evidence="2 4">
    <name type="scientific">Xenorhabdus kozodoii</name>
    <dbReference type="NCBI Taxonomy" id="351676"/>
    <lineage>
        <taxon>Bacteria</taxon>
        <taxon>Pseudomonadati</taxon>
        <taxon>Pseudomonadota</taxon>
        <taxon>Gammaproteobacteria</taxon>
        <taxon>Enterobacterales</taxon>
        <taxon>Morganellaceae</taxon>
        <taxon>Xenorhabdus</taxon>
    </lineage>
</organism>